<evidence type="ECO:0000256" key="1">
    <source>
        <dbReference type="SAM" id="SignalP"/>
    </source>
</evidence>
<keyword evidence="3" id="KW-1185">Reference proteome</keyword>
<evidence type="ECO:0000313" key="2">
    <source>
        <dbReference type="EMBL" id="KAK8882165.1"/>
    </source>
</evidence>
<accession>A0ABR2JTF8</accession>
<dbReference type="Proteomes" id="UP001470230">
    <property type="component" value="Unassembled WGS sequence"/>
</dbReference>
<name>A0ABR2JTF8_9EUKA</name>
<comment type="caution">
    <text evidence="2">The sequence shown here is derived from an EMBL/GenBank/DDBJ whole genome shotgun (WGS) entry which is preliminary data.</text>
</comment>
<sequence length="167" mass="19728">MFLLVSVVFFFLLKAKDHILLKELLKVPWSIPLGNCIELDTSYSSFKPYVFSVPTLIHRNTEIPFALLVGPVECHELYLLLYNSFNLINSELYDILLSTKILSDEHSCFECLQKRYGFALYYCYVHLIRSFGGHSSIPILVREFLFYKREEEFFTNLPRFIKTFKLF</sequence>
<reference evidence="2 3" key="1">
    <citation type="submission" date="2024-04" db="EMBL/GenBank/DDBJ databases">
        <title>Tritrichomonas musculus Genome.</title>
        <authorList>
            <person name="Alves-Ferreira E."/>
            <person name="Grigg M."/>
            <person name="Lorenzi H."/>
            <person name="Galac M."/>
        </authorList>
    </citation>
    <scope>NUCLEOTIDE SEQUENCE [LARGE SCALE GENOMIC DNA]</scope>
    <source>
        <strain evidence="2 3">EAF2021</strain>
    </source>
</reference>
<feature type="chain" id="PRO_5047049118" evidence="1">
    <location>
        <begin position="16"/>
        <end position="167"/>
    </location>
</feature>
<feature type="signal peptide" evidence="1">
    <location>
        <begin position="1"/>
        <end position="15"/>
    </location>
</feature>
<organism evidence="2 3">
    <name type="scientific">Tritrichomonas musculus</name>
    <dbReference type="NCBI Taxonomy" id="1915356"/>
    <lineage>
        <taxon>Eukaryota</taxon>
        <taxon>Metamonada</taxon>
        <taxon>Parabasalia</taxon>
        <taxon>Tritrichomonadida</taxon>
        <taxon>Tritrichomonadidae</taxon>
        <taxon>Tritrichomonas</taxon>
    </lineage>
</organism>
<gene>
    <name evidence="2" type="ORF">M9Y10_044805</name>
</gene>
<protein>
    <submittedName>
        <fullName evidence="2">Uncharacterized protein</fullName>
    </submittedName>
</protein>
<evidence type="ECO:0000313" key="3">
    <source>
        <dbReference type="Proteomes" id="UP001470230"/>
    </source>
</evidence>
<keyword evidence="1" id="KW-0732">Signal</keyword>
<proteinExistence type="predicted"/>
<dbReference type="EMBL" id="JAPFFF010000009">
    <property type="protein sequence ID" value="KAK8882165.1"/>
    <property type="molecule type" value="Genomic_DNA"/>
</dbReference>